<reference evidence="2 3" key="1">
    <citation type="submission" date="2017-11" db="EMBL/GenBank/DDBJ databases">
        <title>De novo assembly and phasing of dikaryotic genomes from two isolates of Puccinia coronata f. sp. avenae, the causal agent of oat crown rust.</title>
        <authorList>
            <person name="Miller M.E."/>
            <person name="Zhang Y."/>
            <person name="Omidvar V."/>
            <person name="Sperschneider J."/>
            <person name="Schwessinger B."/>
            <person name="Raley C."/>
            <person name="Palmer J.M."/>
            <person name="Garnica D."/>
            <person name="Upadhyaya N."/>
            <person name="Rathjen J."/>
            <person name="Taylor J.M."/>
            <person name="Park R.F."/>
            <person name="Dodds P.N."/>
            <person name="Hirsch C.D."/>
            <person name="Kianian S.F."/>
            <person name="Figueroa M."/>
        </authorList>
    </citation>
    <scope>NUCLEOTIDE SEQUENCE [LARGE SCALE GENOMIC DNA]</scope>
    <source>
        <strain evidence="2">12SD80</strain>
    </source>
</reference>
<feature type="compositionally biased region" description="Basic and acidic residues" evidence="1">
    <location>
        <begin position="24"/>
        <end position="35"/>
    </location>
</feature>
<proteinExistence type="predicted"/>
<name>A0A2N5TN51_9BASI</name>
<organism evidence="2 3">
    <name type="scientific">Puccinia coronata f. sp. avenae</name>
    <dbReference type="NCBI Taxonomy" id="200324"/>
    <lineage>
        <taxon>Eukaryota</taxon>
        <taxon>Fungi</taxon>
        <taxon>Dikarya</taxon>
        <taxon>Basidiomycota</taxon>
        <taxon>Pucciniomycotina</taxon>
        <taxon>Pucciniomycetes</taxon>
        <taxon>Pucciniales</taxon>
        <taxon>Pucciniaceae</taxon>
        <taxon>Puccinia</taxon>
    </lineage>
</organism>
<evidence type="ECO:0000256" key="1">
    <source>
        <dbReference type="SAM" id="MobiDB-lite"/>
    </source>
</evidence>
<dbReference type="PANTHER" id="PTHR33096">
    <property type="entry name" value="CXC2 DOMAIN-CONTAINING PROTEIN"/>
    <property type="match status" value="1"/>
</dbReference>
<accession>A0A2N5TN51</accession>
<evidence type="ECO:0000313" key="3">
    <source>
        <dbReference type="Proteomes" id="UP000235392"/>
    </source>
</evidence>
<sequence>MPRTYSVRNPFKHQTRSKRKRQKATSERDQTRNAESRIYLNMITRRRPQPAHNPPSANTKLPSTSDDFHEPHLDDDEAYLAHDFNLTPYNAGKDTPKDLTVFEASWLCQKFLNALKKRDTAKHDLKKLFESENPHAEGNVKYLTQFLQAQWVKKAECESQRAEDNELRMKQLAEFFHNEEVLKKANCVDDWDWVLTLFETHKAKQQEITKSIGRNYTKLLSATADEEGKLALLWEAKSELFLQAVELQGKRYPIMGSQTVGTKIQQQILKAIKRCKNPVEKAIKNFNTRRSEDLWAIDPLVCHGIQAVLLLDRVQEEVQLLTHNLDRAMSWAHELCMDLERALSQLGKF</sequence>
<dbReference type="PANTHER" id="PTHR33096:SF1">
    <property type="entry name" value="CXC1-LIKE CYSTEINE CLUSTER ASSOCIATED WITH KDZ TRANSPOSASES DOMAIN-CONTAINING PROTEIN"/>
    <property type="match status" value="1"/>
</dbReference>
<dbReference type="EMBL" id="PGCI01000434">
    <property type="protein sequence ID" value="PLW26927.1"/>
    <property type="molecule type" value="Genomic_DNA"/>
</dbReference>
<feature type="region of interest" description="Disordered" evidence="1">
    <location>
        <begin position="1"/>
        <end position="72"/>
    </location>
</feature>
<gene>
    <name evidence="2" type="ORF">PCASD_23855</name>
</gene>
<comment type="caution">
    <text evidence="2">The sequence shown here is derived from an EMBL/GenBank/DDBJ whole genome shotgun (WGS) entry which is preliminary data.</text>
</comment>
<dbReference type="AlphaFoldDB" id="A0A2N5TN51"/>
<feature type="compositionally biased region" description="Polar residues" evidence="1">
    <location>
        <begin position="55"/>
        <end position="65"/>
    </location>
</feature>
<feature type="compositionally biased region" description="Basic residues" evidence="1">
    <location>
        <begin position="10"/>
        <end position="23"/>
    </location>
</feature>
<evidence type="ECO:0000313" key="2">
    <source>
        <dbReference type="EMBL" id="PLW26927.1"/>
    </source>
</evidence>
<dbReference type="Proteomes" id="UP000235392">
    <property type="component" value="Unassembled WGS sequence"/>
</dbReference>
<protein>
    <submittedName>
        <fullName evidence="2">Uncharacterized protein</fullName>
    </submittedName>
</protein>